<keyword evidence="9" id="KW-1185">Reference proteome</keyword>
<evidence type="ECO:0000256" key="3">
    <source>
        <dbReference type="ARBA" id="ARBA00022723"/>
    </source>
</evidence>
<evidence type="ECO:0000256" key="5">
    <source>
        <dbReference type="ARBA" id="ARBA00023004"/>
    </source>
</evidence>
<evidence type="ECO:0000256" key="2">
    <source>
        <dbReference type="ARBA" id="ARBA00009712"/>
    </source>
</evidence>
<organism evidence="8 9">
    <name type="scientific">Ranitomeya imitator</name>
    <name type="common">mimic poison frog</name>
    <dbReference type="NCBI Taxonomy" id="111125"/>
    <lineage>
        <taxon>Eukaryota</taxon>
        <taxon>Metazoa</taxon>
        <taxon>Chordata</taxon>
        <taxon>Craniata</taxon>
        <taxon>Vertebrata</taxon>
        <taxon>Euteleostomi</taxon>
        <taxon>Amphibia</taxon>
        <taxon>Batrachia</taxon>
        <taxon>Anura</taxon>
        <taxon>Neobatrachia</taxon>
        <taxon>Hyloidea</taxon>
        <taxon>Dendrobatidae</taxon>
        <taxon>Dendrobatinae</taxon>
        <taxon>Ranitomeya</taxon>
    </lineage>
</organism>
<evidence type="ECO:0000256" key="4">
    <source>
        <dbReference type="ARBA" id="ARBA00023002"/>
    </source>
</evidence>
<comment type="caution">
    <text evidence="8">The sequence shown here is derived from an EMBL/GenBank/DDBJ whole genome shotgun (WGS) entry which is preliminary data.</text>
</comment>
<dbReference type="Proteomes" id="UP001176940">
    <property type="component" value="Unassembled WGS sequence"/>
</dbReference>
<reference evidence="8" key="1">
    <citation type="submission" date="2023-07" db="EMBL/GenBank/DDBJ databases">
        <authorList>
            <person name="Stuckert A."/>
        </authorList>
    </citation>
    <scope>NUCLEOTIDE SEQUENCE</scope>
</reference>
<evidence type="ECO:0000256" key="6">
    <source>
        <dbReference type="ARBA" id="ARBA00023033"/>
    </source>
</evidence>
<proteinExistence type="inferred from homology"/>
<dbReference type="InterPro" id="IPR019774">
    <property type="entry name" value="Aromatic-AA_hydroxylase_C"/>
</dbReference>
<dbReference type="Pfam" id="PF00351">
    <property type="entry name" value="Biopterin_H"/>
    <property type="match status" value="1"/>
</dbReference>
<dbReference type="InterPro" id="IPR036951">
    <property type="entry name" value="ArAA_hydroxylase_sf"/>
</dbReference>
<evidence type="ECO:0000313" key="8">
    <source>
        <dbReference type="EMBL" id="CAJ0948889.1"/>
    </source>
</evidence>
<dbReference type="SUPFAM" id="SSF56534">
    <property type="entry name" value="Aromatic aminoacid monoxygenases, catalytic and oligomerization domains"/>
    <property type="match status" value="1"/>
</dbReference>
<protein>
    <recommendedName>
        <fullName evidence="7">Biopterin-dependent aromatic amino acid hydroxylase family profile domain-containing protein</fullName>
    </recommendedName>
</protein>
<keyword evidence="5" id="KW-0408">Iron</keyword>
<gene>
    <name evidence="8" type="ORF">RIMI_LOCUS12358402</name>
</gene>
<feature type="domain" description="Biopterin-dependent aromatic amino acid hydroxylase family profile" evidence="7">
    <location>
        <begin position="253"/>
        <end position="330"/>
    </location>
</feature>
<evidence type="ECO:0000256" key="1">
    <source>
        <dbReference type="ARBA" id="ARBA00001954"/>
    </source>
</evidence>
<comment type="similarity">
    <text evidence="2">Belongs to the biopterin-dependent aromatic amino acid hydroxylase family.</text>
</comment>
<keyword evidence="4" id="KW-0560">Oxidoreductase</keyword>
<evidence type="ECO:0000313" key="9">
    <source>
        <dbReference type="Proteomes" id="UP001176940"/>
    </source>
</evidence>
<dbReference type="EMBL" id="CAUEEQ010029209">
    <property type="protein sequence ID" value="CAJ0948889.1"/>
    <property type="molecule type" value="Genomic_DNA"/>
</dbReference>
<dbReference type="InterPro" id="IPR001273">
    <property type="entry name" value="ArAA_hydroxylase"/>
</dbReference>
<dbReference type="InterPro" id="IPR036329">
    <property type="entry name" value="Aro-AA_hydroxylase_C_sf"/>
</dbReference>
<keyword evidence="6" id="KW-0503">Monooxygenase</keyword>
<dbReference type="PANTHER" id="PTHR11473">
    <property type="entry name" value="AROMATIC AMINO ACID HYDROXYLASE"/>
    <property type="match status" value="1"/>
</dbReference>
<dbReference type="PANTHER" id="PTHR11473:SF15">
    <property type="entry name" value="TYROSINE 3-MONOOXYGENASE"/>
    <property type="match status" value="1"/>
</dbReference>
<feature type="non-terminal residue" evidence="8">
    <location>
        <position position="1"/>
    </location>
</feature>
<sequence length="330" mass="37508">EEQSALRILEELAVEHHHDGGKVPPSIRPHSSRFPPLSSCTNIDMFVRVVTEDLNHIRKNVAHDNLSRIERERLQFLKDLPDVVIKPADKGGNVVLWPVEMYEREAYRQLDNNICYKKLTYNPLSAFSGQLESIIQRALQDDVITKELALALLGSFYLQLQGTAMGAAFAPAYAGLFLGLWERDLLLSDEQGSIDRVPLWMRYIDDIFFVWQGTPVDLAKYMVLLNGNDMNIHLSFISDILNCGITSNDIVFQLYWFTIEFGLCKQNGSIKAYGAGLLSSYGELLYALSNKPELKPFDPEVTAIQSYQDNSFQPVYFVSESFQDSKVKLR</sequence>
<dbReference type="PROSITE" id="PS51410">
    <property type="entry name" value="BH4_AAA_HYDROXYL_2"/>
    <property type="match status" value="1"/>
</dbReference>
<comment type="cofactor">
    <cofactor evidence="1">
        <name>Fe(2+)</name>
        <dbReference type="ChEBI" id="CHEBI:29033"/>
    </cofactor>
</comment>
<name>A0ABN9LRK2_9NEOB</name>
<dbReference type="Gene3D" id="1.10.800.10">
    <property type="entry name" value="Aromatic amino acid hydroxylase"/>
    <property type="match status" value="1"/>
</dbReference>
<evidence type="ECO:0000259" key="7">
    <source>
        <dbReference type="PROSITE" id="PS51410"/>
    </source>
</evidence>
<accession>A0ABN9LRK2</accession>
<feature type="non-terminal residue" evidence="8">
    <location>
        <position position="330"/>
    </location>
</feature>
<keyword evidence="3" id="KW-0479">Metal-binding</keyword>